<accession>A0ABS2KCT4</accession>
<reference evidence="6" key="1">
    <citation type="submission" date="2020-10" db="EMBL/GenBank/DDBJ databases">
        <title>Phylogeny of dyella-like bacteria.</title>
        <authorList>
            <person name="Fu J."/>
        </authorList>
    </citation>
    <scope>NUCLEOTIDE SEQUENCE</scope>
    <source>
        <strain evidence="6">DHON07</strain>
    </source>
</reference>
<dbReference type="EMBL" id="JADIKF010000036">
    <property type="protein sequence ID" value="MBM7128979.1"/>
    <property type="molecule type" value="Genomic_DNA"/>
</dbReference>
<dbReference type="InterPro" id="IPR038665">
    <property type="entry name" value="Voltage-dep_anion_channel_sf"/>
</dbReference>
<feature type="transmembrane region" description="Helical" evidence="5">
    <location>
        <begin position="229"/>
        <end position="252"/>
    </location>
</feature>
<keyword evidence="4 5" id="KW-0472">Membrane</keyword>
<keyword evidence="3 5" id="KW-1133">Transmembrane helix</keyword>
<sequence length="318" mass="33254">MATAGASGMAGRCGLPDLVVPLLALAVLQAVWIPVIGVLRHRAEIRLGWAAWLEIGPVTEHAGIHTVPLGVAVITGGWAGLSAWPLLPPLLACLAMTWVLTIASVGRFVWSLAARGLQLKAMDGTWFLVPATLLGAAIATEDVAKLMPGHVTATLDVLALASAALGWLGYCAVIIVASARLWRFGLKGAPLAPWWIAMGCAGLAAAALGRVSHIAADDVHEQVLLAETMVATSFFSVALCVPVLLGSALFLLRYCRFHDAAVWTPTFSTAVFALGCLQVGSDLPSAAFRSIGFAAGLATLVFWALTAGWNLRKCMSSR</sequence>
<dbReference type="Pfam" id="PF03595">
    <property type="entry name" value="SLAC1"/>
    <property type="match status" value="1"/>
</dbReference>
<dbReference type="InterPro" id="IPR004695">
    <property type="entry name" value="SLAC1/Mae1/Ssu1/TehA"/>
</dbReference>
<keyword evidence="7" id="KW-1185">Reference proteome</keyword>
<name>A0ABS2KCT4_9GAMM</name>
<evidence type="ECO:0000256" key="1">
    <source>
        <dbReference type="ARBA" id="ARBA00004141"/>
    </source>
</evidence>
<feature type="transmembrane region" description="Helical" evidence="5">
    <location>
        <begin position="62"/>
        <end position="81"/>
    </location>
</feature>
<protein>
    <recommendedName>
        <fullName evidence="8">Tellurite resistance protein</fullName>
    </recommendedName>
</protein>
<feature type="transmembrane region" description="Helical" evidence="5">
    <location>
        <begin position="87"/>
        <end position="109"/>
    </location>
</feature>
<gene>
    <name evidence="6" type="ORF">ISS99_05535</name>
</gene>
<feature type="transmembrane region" description="Helical" evidence="5">
    <location>
        <begin position="121"/>
        <end position="139"/>
    </location>
</feature>
<evidence type="ECO:0000256" key="4">
    <source>
        <dbReference type="ARBA" id="ARBA00023136"/>
    </source>
</evidence>
<dbReference type="Gene3D" id="1.50.10.150">
    <property type="entry name" value="Voltage-dependent anion channel"/>
    <property type="match status" value="1"/>
</dbReference>
<dbReference type="RefSeq" id="WP_204630598.1">
    <property type="nucleotide sequence ID" value="NZ_BSOC01000007.1"/>
</dbReference>
<comment type="caution">
    <text evidence="6">The sequence shown here is derived from an EMBL/GenBank/DDBJ whole genome shotgun (WGS) entry which is preliminary data.</text>
</comment>
<evidence type="ECO:0008006" key="8">
    <source>
        <dbReference type="Google" id="ProtNLM"/>
    </source>
</evidence>
<organism evidence="6 7">
    <name type="scientific">Dyella mobilis</name>
    <dbReference type="NCBI Taxonomy" id="1849582"/>
    <lineage>
        <taxon>Bacteria</taxon>
        <taxon>Pseudomonadati</taxon>
        <taxon>Pseudomonadota</taxon>
        <taxon>Gammaproteobacteria</taxon>
        <taxon>Lysobacterales</taxon>
        <taxon>Rhodanobacteraceae</taxon>
        <taxon>Dyella</taxon>
    </lineage>
</organism>
<feature type="transmembrane region" description="Helical" evidence="5">
    <location>
        <begin position="159"/>
        <end position="179"/>
    </location>
</feature>
<proteinExistence type="predicted"/>
<keyword evidence="2 5" id="KW-0812">Transmembrane</keyword>
<comment type="subcellular location">
    <subcellularLocation>
        <location evidence="1">Membrane</location>
        <topology evidence="1">Multi-pass membrane protein</topology>
    </subcellularLocation>
</comment>
<feature type="transmembrane region" description="Helical" evidence="5">
    <location>
        <begin position="286"/>
        <end position="311"/>
    </location>
</feature>
<feature type="transmembrane region" description="Helical" evidence="5">
    <location>
        <begin position="191"/>
        <end position="209"/>
    </location>
</feature>
<feature type="transmembrane region" description="Helical" evidence="5">
    <location>
        <begin position="261"/>
        <end position="280"/>
    </location>
</feature>
<evidence type="ECO:0000256" key="5">
    <source>
        <dbReference type="SAM" id="Phobius"/>
    </source>
</evidence>
<feature type="transmembrane region" description="Helical" evidence="5">
    <location>
        <begin position="18"/>
        <end position="41"/>
    </location>
</feature>
<evidence type="ECO:0000256" key="3">
    <source>
        <dbReference type="ARBA" id="ARBA00022989"/>
    </source>
</evidence>
<dbReference type="Proteomes" id="UP001430193">
    <property type="component" value="Unassembled WGS sequence"/>
</dbReference>
<evidence type="ECO:0000256" key="2">
    <source>
        <dbReference type="ARBA" id="ARBA00022692"/>
    </source>
</evidence>
<evidence type="ECO:0000313" key="6">
    <source>
        <dbReference type="EMBL" id="MBM7128979.1"/>
    </source>
</evidence>
<evidence type="ECO:0000313" key="7">
    <source>
        <dbReference type="Proteomes" id="UP001430193"/>
    </source>
</evidence>